<evidence type="ECO:0000313" key="10">
    <source>
        <dbReference type="EMBL" id="RXK04315.1"/>
    </source>
</evidence>
<dbReference type="SUPFAM" id="SSF47384">
    <property type="entry name" value="Homodimeric domain of signal transducing histidine kinase"/>
    <property type="match status" value="1"/>
</dbReference>
<dbReference type="Gene3D" id="3.30.450.20">
    <property type="entry name" value="PAS domain"/>
    <property type="match status" value="1"/>
</dbReference>
<evidence type="ECO:0000256" key="1">
    <source>
        <dbReference type="ARBA" id="ARBA00000085"/>
    </source>
</evidence>
<dbReference type="SMART" id="SM00387">
    <property type="entry name" value="HATPase_c"/>
    <property type="match status" value="1"/>
</dbReference>
<evidence type="ECO:0000313" key="11">
    <source>
        <dbReference type="Proteomes" id="UP000289758"/>
    </source>
</evidence>
<comment type="caution">
    <text evidence="10">The sequence shown here is derived from an EMBL/GenBank/DDBJ whole genome shotgun (WGS) entry which is preliminary data.</text>
</comment>
<dbReference type="PANTHER" id="PTHR43065">
    <property type="entry name" value="SENSOR HISTIDINE KINASE"/>
    <property type="match status" value="1"/>
</dbReference>
<evidence type="ECO:0000256" key="8">
    <source>
        <dbReference type="ARBA" id="ARBA00023012"/>
    </source>
</evidence>
<dbReference type="AlphaFoldDB" id="A0A4Q1AJD5"/>
<evidence type="ECO:0000256" key="5">
    <source>
        <dbReference type="ARBA" id="ARBA00022741"/>
    </source>
</evidence>
<organism evidence="10 11">
    <name type="scientific">Halarcobacter ebronensis</name>
    <dbReference type="NCBI Taxonomy" id="1462615"/>
    <lineage>
        <taxon>Bacteria</taxon>
        <taxon>Pseudomonadati</taxon>
        <taxon>Campylobacterota</taxon>
        <taxon>Epsilonproteobacteria</taxon>
        <taxon>Campylobacterales</taxon>
        <taxon>Arcobacteraceae</taxon>
        <taxon>Halarcobacter</taxon>
    </lineage>
</organism>
<evidence type="ECO:0000259" key="9">
    <source>
        <dbReference type="PROSITE" id="PS50109"/>
    </source>
</evidence>
<dbReference type="CDD" id="cd00082">
    <property type="entry name" value="HisKA"/>
    <property type="match status" value="1"/>
</dbReference>
<evidence type="ECO:0000256" key="7">
    <source>
        <dbReference type="ARBA" id="ARBA00022840"/>
    </source>
</evidence>
<keyword evidence="3" id="KW-0597">Phosphoprotein</keyword>
<dbReference type="Gene3D" id="1.10.287.130">
    <property type="match status" value="1"/>
</dbReference>
<dbReference type="InterPro" id="IPR003661">
    <property type="entry name" value="HisK_dim/P_dom"/>
</dbReference>
<dbReference type="InterPro" id="IPR036097">
    <property type="entry name" value="HisK_dim/P_sf"/>
</dbReference>
<dbReference type="GO" id="GO:0000155">
    <property type="term" value="F:phosphorelay sensor kinase activity"/>
    <property type="evidence" value="ECO:0007669"/>
    <property type="project" value="InterPro"/>
</dbReference>
<evidence type="ECO:0000256" key="2">
    <source>
        <dbReference type="ARBA" id="ARBA00012438"/>
    </source>
</evidence>
<keyword evidence="5" id="KW-0547">Nucleotide-binding</keyword>
<dbReference type="PANTHER" id="PTHR43065:SF46">
    <property type="entry name" value="C4-DICARBOXYLATE TRANSPORT SENSOR PROTEIN DCTB"/>
    <property type="match status" value="1"/>
</dbReference>
<feature type="domain" description="Histidine kinase" evidence="9">
    <location>
        <begin position="131"/>
        <end position="345"/>
    </location>
</feature>
<dbReference type="InterPro" id="IPR036890">
    <property type="entry name" value="HATPase_C_sf"/>
</dbReference>
<dbReference type="InterPro" id="IPR005467">
    <property type="entry name" value="His_kinase_dom"/>
</dbReference>
<dbReference type="InterPro" id="IPR003594">
    <property type="entry name" value="HATPase_dom"/>
</dbReference>
<gene>
    <name evidence="10" type="ORF">CRV07_11130</name>
</gene>
<name>A0A4Q1AJD5_9BACT</name>
<dbReference type="RefSeq" id="WP_129087745.1">
    <property type="nucleotide sequence ID" value="NZ_CP053836.1"/>
</dbReference>
<dbReference type="Pfam" id="PF02518">
    <property type="entry name" value="HATPase_c"/>
    <property type="match status" value="1"/>
</dbReference>
<keyword evidence="6" id="KW-0418">Kinase</keyword>
<evidence type="ECO:0000256" key="3">
    <source>
        <dbReference type="ARBA" id="ARBA00022553"/>
    </source>
</evidence>
<dbReference type="Proteomes" id="UP000289758">
    <property type="component" value="Unassembled WGS sequence"/>
</dbReference>
<reference evidence="10 11" key="1">
    <citation type="submission" date="2017-10" db="EMBL/GenBank/DDBJ databases">
        <title>Genomics of the genus Arcobacter.</title>
        <authorList>
            <person name="Perez-Cataluna A."/>
            <person name="Figueras M.J."/>
        </authorList>
    </citation>
    <scope>NUCLEOTIDE SEQUENCE [LARGE SCALE GENOMIC DNA]</scope>
    <source>
        <strain evidence="10 11">CECT 8441</strain>
    </source>
</reference>
<keyword evidence="8" id="KW-0902">Two-component regulatory system</keyword>
<keyword evidence="4" id="KW-0808">Transferase</keyword>
<dbReference type="Gene3D" id="3.30.565.10">
    <property type="entry name" value="Histidine kinase-like ATPase, C-terminal domain"/>
    <property type="match status" value="1"/>
</dbReference>
<dbReference type="InterPro" id="IPR004358">
    <property type="entry name" value="Sig_transdc_His_kin-like_C"/>
</dbReference>
<protein>
    <recommendedName>
        <fullName evidence="2">histidine kinase</fullName>
        <ecNumber evidence="2">2.7.13.3</ecNumber>
    </recommendedName>
</protein>
<comment type="catalytic activity">
    <reaction evidence="1">
        <text>ATP + protein L-histidine = ADP + protein N-phospho-L-histidine.</text>
        <dbReference type="EC" id="2.7.13.3"/>
    </reaction>
</comment>
<keyword evidence="11" id="KW-1185">Reference proteome</keyword>
<keyword evidence="7" id="KW-0067">ATP-binding</keyword>
<dbReference type="EC" id="2.7.13.3" evidence="2"/>
<evidence type="ECO:0000256" key="6">
    <source>
        <dbReference type="ARBA" id="ARBA00022777"/>
    </source>
</evidence>
<dbReference type="PROSITE" id="PS50109">
    <property type="entry name" value="HIS_KIN"/>
    <property type="match status" value="1"/>
</dbReference>
<dbReference type="PRINTS" id="PR00344">
    <property type="entry name" value="BCTRLSENSOR"/>
</dbReference>
<dbReference type="GO" id="GO:0005524">
    <property type="term" value="F:ATP binding"/>
    <property type="evidence" value="ECO:0007669"/>
    <property type="project" value="UniProtKB-KW"/>
</dbReference>
<dbReference type="SUPFAM" id="SSF55874">
    <property type="entry name" value="ATPase domain of HSP90 chaperone/DNA topoisomerase II/histidine kinase"/>
    <property type="match status" value="1"/>
</dbReference>
<dbReference type="OrthoDB" id="9805967at2"/>
<sequence length="345" mass="40102">MKNNFSDSLFNNTIEGILIIENGFIKDINNTMLNILNYDSKNELIGKLATGILIPNVKKKYLEYNNETYEEITLISKNINMIPAIIKITDFIMDDRKYKMVFIQNLTELKKKEMLLLEQSRMAAMGEMISMIAHQWRQPLTSIAAAVSNLKFRANLDKYEKETFIQKLSDIDKYLNYMSTTIDDFRNFFKTKKEKEYISLDSVIEDSLKMVEKAFKNSNIKIVNNKKEMKKLYLFRNELIQVILNIFNNSKDAFAEQKHNEKPTVTINYKDTKDYQIIEVCDNAGGVPEKIIDKIFDPYFSTKENKNGTGIGLYMCKTILEKHCEGNITAKNIPNGVCFKIRVKK</sequence>
<evidence type="ECO:0000256" key="4">
    <source>
        <dbReference type="ARBA" id="ARBA00022679"/>
    </source>
</evidence>
<dbReference type="EMBL" id="PDKK01000010">
    <property type="protein sequence ID" value="RXK04315.1"/>
    <property type="molecule type" value="Genomic_DNA"/>
</dbReference>
<accession>A0A4Q1AJD5</accession>
<proteinExistence type="predicted"/>